<dbReference type="InterPro" id="IPR008966">
    <property type="entry name" value="Adhesion_dom_sf"/>
</dbReference>
<dbReference type="EMBL" id="CP016043">
    <property type="protein sequence ID" value="AOV96532.1"/>
    <property type="molecule type" value="Genomic_DNA"/>
</dbReference>
<evidence type="ECO:0000313" key="5">
    <source>
        <dbReference type="Proteomes" id="UP000255248"/>
    </source>
</evidence>
<organism evidence="3 5">
    <name type="scientific">Edwardsiella hoshinae</name>
    <dbReference type="NCBI Taxonomy" id="93378"/>
    <lineage>
        <taxon>Bacteria</taxon>
        <taxon>Pseudomonadati</taxon>
        <taxon>Pseudomonadota</taxon>
        <taxon>Gammaproteobacteria</taxon>
        <taxon>Enterobacterales</taxon>
        <taxon>Hafniaceae</taxon>
        <taxon>Edwardsiella</taxon>
    </lineage>
</organism>
<feature type="chain" id="PRO_5016845436" evidence="1">
    <location>
        <begin position="22"/>
        <end position="175"/>
    </location>
</feature>
<dbReference type="InterPro" id="IPR036937">
    <property type="entry name" value="Adhesion_dom_fimbrial_sf"/>
</dbReference>
<dbReference type="RefSeq" id="WP_024522386.1">
    <property type="nucleotide sequence ID" value="NZ_CP016043.1"/>
</dbReference>
<keyword evidence="4" id="KW-1185">Reference proteome</keyword>
<dbReference type="STRING" id="93378.A9798_05925"/>
<evidence type="ECO:0000256" key="1">
    <source>
        <dbReference type="SAM" id="SignalP"/>
    </source>
</evidence>
<keyword evidence="1" id="KW-0732">Signal</keyword>
<dbReference type="GO" id="GO:0043709">
    <property type="term" value="P:cell adhesion involved in single-species biofilm formation"/>
    <property type="evidence" value="ECO:0007669"/>
    <property type="project" value="TreeGrafter"/>
</dbReference>
<name>A0A376DD66_9GAMM</name>
<dbReference type="InterPro" id="IPR050263">
    <property type="entry name" value="Bact_Fimbrial_Adh_Pro"/>
</dbReference>
<dbReference type="GO" id="GO:0009289">
    <property type="term" value="C:pilus"/>
    <property type="evidence" value="ECO:0007669"/>
    <property type="project" value="InterPro"/>
</dbReference>
<reference evidence="2 4" key="1">
    <citation type="submission" date="2016-06" db="EMBL/GenBank/DDBJ databases">
        <title>Complete genome sequence of Edwardsiella hoshinae ATCC 35051.</title>
        <authorList>
            <person name="Reichley S.R."/>
            <person name="Waldbieser G.C."/>
            <person name="Lawrence M.L."/>
            <person name="Griffin M.J."/>
        </authorList>
    </citation>
    <scope>NUCLEOTIDE SEQUENCE [LARGE SCALE GENOMIC DNA]</scope>
    <source>
        <strain evidence="2 4">ATCC 35051</strain>
    </source>
</reference>
<evidence type="ECO:0000313" key="2">
    <source>
        <dbReference type="EMBL" id="AOV96532.1"/>
    </source>
</evidence>
<dbReference type="EMBL" id="UFXZ01000001">
    <property type="protein sequence ID" value="STC86792.1"/>
    <property type="molecule type" value="Genomic_DNA"/>
</dbReference>
<dbReference type="SUPFAM" id="SSF49401">
    <property type="entry name" value="Bacterial adhesins"/>
    <property type="match status" value="1"/>
</dbReference>
<accession>A0A376DD66</accession>
<dbReference type="OrthoDB" id="6573153at2"/>
<dbReference type="PANTHER" id="PTHR33420:SF32">
    <property type="entry name" value="FIMBRIAL-LIKE PROTEIN"/>
    <property type="match status" value="1"/>
</dbReference>
<dbReference type="KEGG" id="eho:A9798_05925"/>
<dbReference type="AlphaFoldDB" id="A0A376DD66"/>
<proteinExistence type="predicted"/>
<dbReference type="Proteomes" id="UP000255248">
    <property type="component" value="Unassembled WGS sequence"/>
</dbReference>
<gene>
    <name evidence="2" type="ORF">A9798_05925</name>
    <name evidence="3" type="ORF">NCTC12121_01272</name>
</gene>
<protein>
    <submittedName>
        <fullName evidence="3">Fimbrial chaperone protein</fullName>
    </submittedName>
    <submittedName>
        <fullName evidence="2">Fimbrial protein</fullName>
    </submittedName>
</protein>
<dbReference type="PANTHER" id="PTHR33420">
    <property type="entry name" value="FIMBRIAL SUBUNIT ELFA-RELATED"/>
    <property type="match status" value="1"/>
</dbReference>
<evidence type="ECO:0000313" key="3">
    <source>
        <dbReference type="EMBL" id="STC86792.1"/>
    </source>
</evidence>
<sequence length="175" mass="18300">MKNGIISVAMLSGLFISPALLAESLTAGRLQLQGEIVGASCTIQSNDTDKTLRLPPVGVDQFTDLAIGAIYTGVSAQANINIICSGYDGNTLTLGFNNANMTENGVITPTSGSATGVGFQLAIDNKLVDAYTTTHTLKGEHGNYVLPITAYYHKTSDTVNKGPLSSAVTYTITHD</sequence>
<dbReference type="Proteomes" id="UP000175893">
    <property type="component" value="Chromosome"/>
</dbReference>
<evidence type="ECO:0000313" key="4">
    <source>
        <dbReference type="Proteomes" id="UP000175893"/>
    </source>
</evidence>
<feature type="signal peptide" evidence="1">
    <location>
        <begin position="1"/>
        <end position="21"/>
    </location>
</feature>
<reference evidence="3 5" key="2">
    <citation type="submission" date="2018-06" db="EMBL/GenBank/DDBJ databases">
        <authorList>
            <consortium name="Pathogen Informatics"/>
            <person name="Doyle S."/>
        </authorList>
    </citation>
    <scope>NUCLEOTIDE SEQUENCE [LARGE SCALE GENOMIC DNA]</scope>
    <source>
        <strain evidence="3 5">NCTC12121</strain>
    </source>
</reference>
<dbReference type="Gene3D" id="2.60.40.1090">
    <property type="entry name" value="Fimbrial-type adhesion domain"/>
    <property type="match status" value="1"/>
</dbReference>